<dbReference type="GO" id="GO:0000139">
    <property type="term" value="C:Golgi membrane"/>
    <property type="evidence" value="ECO:0007669"/>
    <property type="project" value="UniProtKB-SubCell"/>
</dbReference>
<dbReference type="InterPro" id="IPR049625">
    <property type="entry name" value="Glyco_transf_61_cat"/>
</dbReference>
<evidence type="ECO:0000256" key="5">
    <source>
        <dbReference type="ARBA" id="ARBA00023180"/>
    </source>
</evidence>
<evidence type="ECO:0000256" key="1">
    <source>
        <dbReference type="ARBA" id="ARBA00004323"/>
    </source>
</evidence>
<evidence type="ECO:0000313" key="9">
    <source>
        <dbReference type="Proteomes" id="UP001151287"/>
    </source>
</evidence>
<dbReference type="PANTHER" id="PTHR20961:SF5">
    <property type="entry name" value="GLYCOSYLTRANSFERASE-RELATED"/>
    <property type="match status" value="1"/>
</dbReference>
<reference evidence="8" key="1">
    <citation type="journal article" date="2022" name="Cell">
        <title>Repeat-based holocentromeres influence genome architecture and karyotype evolution.</title>
        <authorList>
            <person name="Hofstatter P.G."/>
            <person name="Thangavel G."/>
            <person name="Lux T."/>
            <person name="Neumann P."/>
            <person name="Vondrak T."/>
            <person name="Novak P."/>
            <person name="Zhang M."/>
            <person name="Costa L."/>
            <person name="Castellani M."/>
            <person name="Scott A."/>
            <person name="Toegelov H."/>
            <person name="Fuchs J."/>
            <person name="Mata-Sucre Y."/>
            <person name="Dias Y."/>
            <person name="Vanzela A.L.L."/>
            <person name="Huettel B."/>
            <person name="Almeida C.C.S."/>
            <person name="Simkova H."/>
            <person name="Souza G."/>
            <person name="Pedrosa-Harand A."/>
            <person name="Macas J."/>
            <person name="Mayer K.F.X."/>
            <person name="Houben A."/>
            <person name="Marques A."/>
        </authorList>
    </citation>
    <scope>NUCLEOTIDE SEQUENCE</scope>
    <source>
        <strain evidence="8">RhyBre1mFocal</strain>
    </source>
</reference>
<sequence>MVYQIKWSRSVGKIITSLLVSYFLFSLVYFYISASSGSSTSHERSAGLNMQTSSILGDGHIISENIGRENMNKNSKATPKLSCHITDFRSEVCEIYSNVRVHGSSSSILFTSDKTINLEANKTWKIRPYPRKFDAFVMKKIRALAIRPLDASTEAPKCNRHHNITAVVFSTRGYLGNFFHDFSDVLIPLFITSRQFEGEVQFFIADMQLWWIEKHRRVLNQLSNYAIIDFNKENKVHCYPRVIVGLYSHDEFTIDPSRTPNNYSMADFARLMRKAYSLERDFAVNLAEGSKRKPRLLIIARNHTRRIINVGAVVDAGEELGFEVVVRESSLHTSVGEFARMVNSFDVMMGVHGAGLTHEVFLPTNAVLIQIVPFGNLEALSELDFGKAAADMMLKYLQYSISEEESTLIDIYPRDHVVFRDPLSVHRQGWATLGKIYLRQQSVKLNVTRFKPFLARALELLT</sequence>
<evidence type="ECO:0000313" key="8">
    <source>
        <dbReference type="EMBL" id="KAJ1698761.1"/>
    </source>
</evidence>
<name>A0A9Q0CRI9_9POAL</name>
<dbReference type="GO" id="GO:0016763">
    <property type="term" value="F:pentosyltransferase activity"/>
    <property type="evidence" value="ECO:0007669"/>
    <property type="project" value="UniProtKB-ARBA"/>
</dbReference>
<protein>
    <recommendedName>
        <fullName evidence="7">Glycosyltransferase 61 catalytic domain-containing protein</fullName>
    </recommendedName>
</protein>
<accession>A0A9Q0CRI9</accession>
<dbReference type="EMBL" id="JAMQYH010000002">
    <property type="protein sequence ID" value="KAJ1698761.1"/>
    <property type="molecule type" value="Genomic_DNA"/>
</dbReference>
<keyword evidence="4" id="KW-0808">Transferase</keyword>
<keyword evidence="5" id="KW-0325">Glycoprotein</keyword>
<dbReference type="PANTHER" id="PTHR20961">
    <property type="entry name" value="GLYCOSYLTRANSFERASE"/>
    <property type="match status" value="1"/>
</dbReference>
<keyword evidence="6" id="KW-1133">Transmembrane helix</keyword>
<evidence type="ECO:0000256" key="4">
    <source>
        <dbReference type="ARBA" id="ARBA00022679"/>
    </source>
</evidence>
<proteinExistence type="predicted"/>
<comment type="caution">
    <text evidence="8">The sequence shown here is derived from an EMBL/GenBank/DDBJ whole genome shotgun (WGS) entry which is preliminary data.</text>
</comment>
<feature type="domain" description="Glycosyltransferase 61 catalytic" evidence="7">
    <location>
        <begin position="179"/>
        <end position="369"/>
    </location>
</feature>
<keyword evidence="3" id="KW-0328">Glycosyltransferase</keyword>
<evidence type="ECO:0000259" key="7">
    <source>
        <dbReference type="Pfam" id="PF04577"/>
    </source>
</evidence>
<dbReference type="InterPro" id="IPR007657">
    <property type="entry name" value="Glycosyltransferase_61"/>
</dbReference>
<dbReference type="Pfam" id="PF04577">
    <property type="entry name" value="Glyco_transf_61"/>
    <property type="match status" value="1"/>
</dbReference>
<comment type="pathway">
    <text evidence="2">Glycan metabolism.</text>
</comment>
<dbReference type="AlphaFoldDB" id="A0A9Q0CRI9"/>
<keyword evidence="9" id="KW-1185">Reference proteome</keyword>
<evidence type="ECO:0000256" key="3">
    <source>
        <dbReference type="ARBA" id="ARBA00022676"/>
    </source>
</evidence>
<keyword evidence="6" id="KW-0472">Membrane</keyword>
<evidence type="ECO:0000256" key="6">
    <source>
        <dbReference type="SAM" id="Phobius"/>
    </source>
</evidence>
<evidence type="ECO:0000256" key="2">
    <source>
        <dbReference type="ARBA" id="ARBA00004881"/>
    </source>
</evidence>
<dbReference type="OrthoDB" id="529273at2759"/>
<gene>
    <name evidence="8" type="ORF">LUZ63_007273</name>
</gene>
<keyword evidence="6" id="KW-0812">Transmembrane</keyword>
<organism evidence="8 9">
    <name type="scientific">Rhynchospora breviuscula</name>
    <dbReference type="NCBI Taxonomy" id="2022672"/>
    <lineage>
        <taxon>Eukaryota</taxon>
        <taxon>Viridiplantae</taxon>
        <taxon>Streptophyta</taxon>
        <taxon>Embryophyta</taxon>
        <taxon>Tracheophyta</taxon>
        <taxon>Spermatophyta</taxon>
        <taxon>Magnoliopsida</taxon>
        <taxon>Liliopsida</taxon>
        <taxon>Poales</taxon>
        <taxon>Cyperaceae</taxon>
        <taxon>Cyperoideae</taxon>
        <taxon>Rhynchosporeae</taxon>
        <taxon>Rhynchospora</taxon>
    </lineage>
</organism>
<dbReference type="Proteomes" id="UP001151287">
    <property type="component" value="Unassembled WGS sequence"/>
</dbReference>
<feature type="transmembrane region" description="Helical" evidence="6">
    <location>
        <begin position="12"/>
        <end position="32"/>
    </location>
</feature>
<comment type="subcellular location">
    <subcellularLocation>
        <location evidence="1">Golgi apparatus membrane</location>
        <topology evidence="1">Single-pass type II membrane protein</topology>
    </subcellularLocation>
</comment>